<feature type="region of interest" description="Disordered" evidence="1">
    <location>
        <begin position="158"/>
        <end position="211"/>
    </location>
</feature>
<dbReference type="AlphaFoldDB" id="A0AA36MH91"/>
<accession>A0AA36MH91</accession>
<gene>
    <name evidence="2" type="ORF">CYNAS_LOCUS21526</name>
</gene>
<feature type="region of interest" description="Disordered" evidence="1">
    <location>
        <begin position="104"/>
        <end position="130"/>
    </location>
</feature>
<name>A0AA36MH91_CYLNA</name>
<comment type="caution">
    <text evidence="2">The sequence shown here is derived from an EMBL/GenBank/DDBJ whole genome shotgun (WGS) entry which is preliminary data.</text>
</comment>
<sequence length="327" mass="37456">MGGLTPFSRSQYETISRSPIDDSLLLNRLGQRRSYTEQLHRFNSDHSESIYDNWDTTRDYYKSEPKTIKLERRNSAMENSSSESNKRFNSNKILLELRPDYKNGSRMDRASVGNCGTNGRSSYQPRKKGIPPLLHSYSDEGNGCLSDYENSSRQNINGFVRARPNPMDKQTQTHGHSHVPSKTMLKFLDRSSRNSSSEVPPKENSQEEQIQNERPAYARRFMLNHDSSAPLLCRPSYDEGLTPVFPADDKLKEIPRFVLPPLPLGLRPPSPEPRNLLLNAPKKRRLASPSRSLSAFDFSSLDRLLEPYQPKSRTQKHPVCRVLKYGE</sequence>
<feature type="compositionally biased region" description="Polar residues" evidence="1">
    <location>
        <begin position="114"/>
        <end position="124"/>
    </location>
</feature>
<keyword evidence="3" id="KW-1185">Reference proteome</keyword>
<evidence type="ECO:0000313" key="2">
    <source>
        <dbReference type="EMBL" id="CAJ0609543.1"/>
    </source>
</evidence>
<dbReference type="Proteomes" id="UP001176961">
    <property type="component" value="Unassembled WGS sequence"/>
</dbReference>
<organism evidence="2 3">
    <name type="scientific">Cylicocyclus nassatus</name>
    <name type="common">Nematode worm</name>
    <dbReference type="NCBI Taxonomy" id="53992"/>
    <lineage>
        <taxon>Eukaryota</taxon>
        <taxon>Metazoa</taxon>
        <taxon>Ecdysozoa</taxon>
        <taxon>Nematoda</taxon>
        <taxon>Chromadorea</taxon>
        <taxon>Rhabditida</taxon>
        <taxon>Rhabditina</taxon>
        <taxon>Rhabditomorpha</taxon>
        <taxon>Strongyloidea</taxon>
        <taxon>Strongylidae</taxon>
        <taxon>Cylicocyclus</taxon>
    </lineage>
</organism>
<dbReference type="EMBL" id="CATQJL010000326">
    <property type="protein sequence ID" value="CAJ0609543.1"/>
    <property type="molecule type" value="Genomic_DNA"/>
</dbReference>
<evidence type="ECO:0000256" key="1">
    <source>
        <dbReference type="SAM" id="MobiDB-lite"/>
    </source>
</evidence>
<evidence type="ECO:0000313" key="3">
    <source>
        <dbReference type="Proteomes" id="UP001176961"/>
    </source>
</evidence>
<protein>
    <submittedName>
        <fullName evidence="2">Uncharacterized protein</fullName>
    </submittedName>
</protein>
<reference evidence="2" key="1">
    <citation type="submission" date="2023-07" db="EMBL/GenBank/DDBJ databases">
        <authorList>
            <consortium name="CYATHOMIX"/>
        </authorList>
    </citation>
    <scope>NUCLEOTIDE SEQUENCE</scope>
    <source>
        <strain evidence="2">N/A</strain>
    </source>
</reference>
<proteinExistence type="predicted"/>